<protein>
    <recommendedName>
        <fullName evidence="3">Heparinase II/III-like protein</fullName>
    </recommendedName>
</protein>
<dbReference type="PANTHER" id="PTHR38045">
    <property type="entry name" value="CHROMOSOME 1, WHOLE GENOME SHOTGUN SEQUENCE"/>
    <property type="match status" value="1"/>
</dbReference>
<dbReference type="InterPro" id="IPR008929">
    <property type="entry name" value="Chondroitin_lyas"/>
</dbReference>
<dbReference type="Gene3D" id="1.50.10.100">
    <property type="entry name" value="Chondroitin AC/alginate lyase"/>
    <property type="match status" value="1"/>
</dbReference>
<keyword evidence="2" id="KW-1185">Reference proteome</keyword>
<evidence type="ECO:0000313" key="2">
    <source>
        <dbReference type="Proteomes" id="UP001306950"/>
    </source>
</evidence>
<dbReference type="Proteomes" id="UP001306950">
    <property type="component" value="Unassembled WGS sequence"/>
</dbReference>
<gene>
    <name evidence="1" type="ORF">V3851_22870</name>
</gene>
<dbReference type="PANTHER" id="PTHR38045:SF1">
    <property type="entry name" value="HEPARINASE II_III-LIKE PROTEIN"/>
    <property type="match status" value="1"/>
</dbReference>
<accession>A0ABU7VY18</accession>
<reference evidence="1 2" key="1">
    <citation type="submission" date="2024-02" db="EMBL/GenBank/DDBJ databases">
        <title>A nitrogen-fixing paenibacillus bacterium.</title>
        <authorList>
            <person name="Zhang W.L."/>
            <person name="Chen S.F."/>
        </authorList>
    </citation>
    <scope>NUCLEOTIDE SEQUENCE [LARGE SCALE GENOMIC DNA]</scope>
    <source>
        <strain evidence="1 2">M1</strain>
    </source>
</reference>
<evidence type="ECO:0000313" key="1">
    <source>
        <dbReference type="EMBL" id="MEF2968649.1"/>
    </source>
</evidence>
<dbReference type="SUPFAM" id="SSF48230">
    <property type="entry name" value="Chondroitin AC/alginate lyase"/>
    <property type="match status" value="1"/>
</dbReference>
<dbReference type="RefSeq" id="WP_331848827.1">
    <property type="nucleotide sequence ID" value="NZ_JAZHPZ010000017.1"/>
</dbReference>
<dbReference type="EMBL" id="JAZHPZ010000017">
    <property type="protein sequence ID" value="MEF2968649.1"/>
    <property type="molecule type" value="Genomic_DNA"/>
</dbReference>
<name>A0ABU7VY18_9BACL</name>
<organism evidence="1 2">
    <name type="scientific">Paenibacillus haidiansis</name>
    <dbReference type="NCBI Taxonomy" id="1574488"/>
    <lineage>
        <taxon>Bacteria</taxon>
        <taxon>Bacillati</taxon>
        <taxon>Bacillota</taxon>
        <taxon>Bacilli</taxon>
        <taxon>Bacillales</taxon>
        <taxon>Paenibacillaceae</taxon>
        <taxon>Paenibacillus</taxon>
    </lineage>
</organism>
<dbReference type="Gene3D" id="2.70.98.70">
    <property type="match status" value="1"/>
</dbReference>
<proteinExistence type="predicted"/>
<comment type="caution">
    <text evidence="1">The sequence shown here is derived from an EMBL/GenBank/DDBJ whole genome shotgun (WGS) entry which is preliminary data.</text>
</comment>
<sequence length="612" mass="70318">MNQQELFKRIQEMRPPDLNLYYPEGDSEAFWKEVLESELLKEDIRQIREEGKRLDGQPIPELSYALFTAFARTGVRLDYERVYFERRRRLNTYVFLTLLEQENLSHLENLKEILWAVCGEYTWCLPAHLPADHDPEHIDRHIDLFSAETGFALTEISLLLGERLPLLLRLRIRTEVERRLFRPFMEAGPFQWETARHNWAAVCAGSIGAAALLAVDDPSRLAGILAKTENSMRYYLEGFGDDGACLEGLDYWNYGFGYFTYYSDLLRARSGGRLDWLREEKVHSIARFQQKCFIGGDFVANFSDSTPQARVHRGLSHYLAAQYPDVELSPAALDAAYTEDHCSRFAPALRNLIWSMRNAEGKAQKKFQDWKPASYYLPDAAWLISRYRSKAGAFGFAAKGGHNDEPHNHNDLGHFILYGQGEIYAADLGSGEYTADYFGDGRYGYDCNGSQGHSVPIIDGQYQREGPDHRSAVLHASASADRDELTLELSGAYRVEGLERLVRSMVWHKEEWPRLELTDEYRYAGMPESWTERFVTWLRPEPVRPGVMRIPGASGGGVEIHYDGRILEPEIAGHMYRDHFGRETVWHSIDFRVSEPGEEGRFSFVFEFIPLD</sequence>
<evidence type="ECO:0008006" key="3">
    <source>
        <dbReference type="Google" id="ProtNLM"/>
    </source>
</evidence>